<reference evidence="17" key="1">
    <citation type="journal article" date="2020" name="BMC Genomics">
        <title>Correction to: Identification and distribution of gene clusters required for synthesis of sphingolipid metabolism inhibitors in diverse species of the filamentous fungus Fusarium.</title>
        <authorList>
            <person name="Kim H.S."/>
            <person name="Lohmar J.M."/>
            <person name="Busman M."/>
            <person name="Brown D.W."/>
            <person name="Naumann T.A."/>
            <person name="Divon H.H."/>
            <person name="Lysoe E."/>
            <person name="Uhlig S."/>
            <person name="Proctor R.H."/>
        </authorList>
    </citation>
    <scope>NUCLEOTIDE SEQUENCE</scope>
    <source>
        <strain evidence="17">NRRL 22465</strain>
    </source>
</reference>
<evidence type="ECO:0000256" key="6">
    <source>
        <dbReference type="ARBA" id="ARBA00022777"/>
    </source>
</evidence>
<feature type="binding site" evidence="11">
    <location>
        <position position="248"/>
    </location>
    <ligand>
        <name>ATP</name>
        <dbReference type="ChEBI" id="CHEBI:30616"/>
    </ligand>
</feature>
<dbReference type="InterPro" id="IPR008271">
    <property type="entry name" value="Ser/Thr_kinase_AS"/>
</dbReference>
<dbReference type="InterPro" id="IPR030616">
    <property type="entry name" value="Aur-like"/>
</dbReference>
<dbReference type="GO" id="GO:0008608">
    <property type="term" value="P:attachment of spindle microtubules to kinetochore"/>
    <property type="evidence" value="ECO:0007669"/>
    <property type="project" value="UniProtKB-ARBA"/>
</dbReference>
<evidence type="ECO:0000256" key="11">
    <source>
        <dbReference type="PIRSR" id="PIRSR630616-2"/>
    </source>
</evidence>
<protein>
    <recommendedName>
        <fullName evidence="2 15">Aurora kinase</fullName>
        <ecNumber evidence="1 15">2.7.11.1</ecNumber>
    </recommendedName>
</protein>
<dbReference type="PANTHER" id="PTHR24350">
    <property type="entry name" value="SERINE/THREONINE-PROTEIN KINASE IAL-RELATED"/>
    <property type="match status" value="1"/>
</dbReference>
<comment type="caution">
    <text evidence="17">The sequence shown here is derived from an EMBL/GenBank/DDBJ whole genome shotgun (WGS) entry which is preliminary data.</text>
</comment>
<dbReference type="Gene3D" id="1.10.510.10">
    <property type="entry name" value="Transferase(Phosphotransferase) domain 1"/>
    <property type="match status" value="1"/>
</dbReference>
<dbReference type="SMART" id="SM00220">
    <property type="entry name" value="S_TKc"/>
    <property type="match status" value="1"/>
</dbReference>
<evidence type="ECO:0000256" key="4">
    <source>
        <dbReference type="ARBA" id="ARBA00022679"/>
    </source>
</evidence>
<dbReference type="PROSITE" id="PS50011">
    <property type="entry name" value="PROTEIN_KINASE_DOM"/>
    <property type="match status" value="1"/>
</dbReference>
<evidence type="ECO:0000259" key="16">
    <source>
        <dbReference type="PROSITE" id="PS50011"/>
    </source>
</evidence>
<accession>A0A8H4UKV0</accession>
<dbReference type="GO" id="GO:0005524">
    <property type="term" value="F:ATP binding"/>
    <property type="evidence" value="ECO:0007669"/>
    <property type="project" value="UniProtKB-UniRule"/>
</dbReference>
<dbReference type="GO" id="GO:0032465">
    <property type="term" value="P:regulation of cytokinesis"/>
    <property type="evidence" value="ECO:0007669"/>
    <property type="project" value="UniProtKB-ARBA"/>
</dbReference>
<keyword evidence="6 15" id="KW-0418">Kinase</keyword>
<comment type="similarity">
    <text evidence="15">Belongs to the protein kinase superfamily. Ser/Thr protein kinase family. Aurora subfamily.</text>
</comment>
<dbReference type="PROSITE" id="PS00108">
    <property type="entry name" value="PROTEIN_KINASE_ST"/>
    <property type="match status" value="1"/>
</dbReference>
<dbReference type="GO" id="GO:0032133">
    <property type="term" value="C:chromosome passenger complex"/>
    <property type="evidence" value="ECO:0007669"/>
    <property type="project" value="UniProtKB-ARBA"/>
</dbReference>
<evidence type="ECO:0000256" key="8">
    <source>
        <dbReference type="ARBA" id="ARBA00047899"/>
    </source>
</evidence>
<gene>
    <name evidence="17" type="ORF">FZEAL_4905</name>
</gene>
<dbReference type="Pfam" id="PF00069">
    <property type="entry name" value="Pkinase"/>
    <property type="match status" value="1"/>
</dbReference>
<keyword evidence="3 14" id="KW-0723">Serine/threonine-protein kinase</keyword>
<keyword evidence="5 11" id="KW-0547">Nucleotide-binding</keyword>
<dbReference type="GO" id="GO:0051233">
    <property type="term" value="C:spindle midzone"/>
    <property type="evidence" value="ECO:0007669"/>
    <property type="project" value="UniProtKB-ARBA"/>
</dbReference>
<feature type="binding site" evidence="11">
    <location>
        <begin position="234"/>
        <end position="235"/>
    </location>
    <ligand>
        <name>ATP</name>
        <dbReference type="ChEBI" id="CHEBI:30616"/>
    </ligand>
</feature>
<dbReference type="InterPro" id="IPR011009">
    <property type="entry name" value="Kinase-like_dom_sf"/>
</dbReference>
<dbReference type="SUPFAM" id="SSF56112">
    <property type="entry name" value="Protein kinase-like (PK-like)"/>
    <property type="match status" value="1"/>
</dbReference>
<dbReference type="GO" id="GO:0000776">
    <property type="term" value="C:kinetochore"/>
    <property type="evidence" value="ECO:0007669"/>
    <property type="project" value="UniProtKB-ARBA"/>
</dbReference>
<evidence type="ECO:0000256" key="14">
    <source>
        <dbReference type="RuleBase" id="RU000304"/>
    </source>
</evidence>
<feature type="active site" description="Proton acceptor" evidence="10">
    <location>
        <position position="230"/>
    </location>
</feature>
<dbReference type="Proteomes" id="UP000635477">
    <property type="component" value="Unassembled WGS sequence"/>
</dbReference>
<feature type="binding site" evidence="11">
    <location>
        <position position="117"/>
    </location>
    <ligand>
        <name>ATP</name>
        <dbReference type="ChEBI" id="CHEBI:30616"/>
    </ligand>
</feature>
<organism evidence="17 18">
    <name type="scientific">Fusarium zealandicum</name>
    <dbReference type="NCBI Taxonomy" id="1053134"/>
    <lineage>
        <taxon>Eukaryota</taxon>
        <taxon>Fungi</taxon>
        <taxon>Dikarya</taxon>
        <taxon>Ascomycota</taxon>
        <taxon>Pezizomycotina</taxon>
        <taxon>Sordariomycetes</taxon>
        <taxon>Hypocreomycetidae</taxon>
        <taxon>Hypocreales</taxon>
        <taxon>Nectriaceae</taxon>
        <taxon>Fusarium</taxon>
        <taxon>Fusarium staphyleae species complex</taxon>
    </lineage>
</organism>
<evidence type="ECO:0000256" key="9">
    <source>
        <dbReference type="ARBA" id="ARBA00048679"/>
    </source>
</evidence>
<dbReference type="GO" id="GO:0072479">
    <property type="term" value="P:response to mitotic cell cycle spindle assembly checkpoint signaling"/>
    <property type="evidence" value="ECO:0007669"/>
    <property type="project" value="UniProtKB-ARBA"/>
</dbReference>
<dbReference type="GO" id="GO:0090266">
    <property type="term" value="P:regulation of mitotic cell cycle spindle assembly checkpoint"/>
    <property type="evidence" value="ECO:0007669"/>
    <property type="project" value="UniProtKB-ARBA"/>
</dbReference>
<evidence type="ECO:0000313" key="18">
    <source>
        <dbReference type="Proteomes" id="UP000635477"/>
    </source>
</evidence>
<evidence type="ECO:0000256" key="7">
    <source>
        <dbReference type="ARBA" id="ARBA00022840"/>
    </source>
</evidence>
<dbReference type="GO" id="GO:1902115">
    <property type="term" value="P:regulation of organelle assembly"/>
    <property type="evidence" value="ECO:0007669"/>
    <property type="project" value="UniProtKB-ARBA"/>
</dbReference>
<keyword evidence="4 15" id="KW-0808">Transferase</keyword>
<dbReference type="FunFam" id="3.30.200.20:FF:000042">
    <property type="entry name" value="Aurora kinase A"/>
    <property type="match status" value="1"/>
</dbReference>
<sequence>MTIHTIEACFERISITDENKKEDKNLRKISTIPPQQKSNRPNFVKVALQNQKQQASLASTLQPVVPAPPSSRVISIAHQLPKETQTEHNPVALIERPIAKALHLGMFEIGKPLGKGKFGRVYLAREREHGFICALKVLHKCELQKNRVEKQVQREIEIQSHLRHPNVLRLYGHFHDSNRIVLILEFAGKGELYKHLRKQNRFPEPRAAQYIAQMASALQYLHRKNIIHRDIKPENILMGIYGEIKISDFGWSVHAPSNRRTTFCGTLDYLPPEMVNPKISDYAYNRKVDLWSLGVLAYEFLVGEAPFEDDIVMTHRRIAKADMRVPSFVSDEATDLIYRLLVIDPQKRLPLDEVLRHPWIVKHCHKNDKATNRKPT</sequence>
<feature type="binding site" evidence="11">
    <location>
        <begin position="185"/>
        <end position="187"/>
    </location>
    <ligand>
        <name>ATP</name>
        <dbReference type="ChEBI" id="CHEBI:30616"/>
    </ligand>
</feature>
<evidence type="ECO:0000256" key="10">
    <source>
        <dbReference type="PIRSR" id="PIRSR630616-1"/>
    </source>
</evidence>
<proteinExistence type="inferred from homology"/>
<evidence type="ECO:0000313" key="17">
    <source>
        <dbReference type="EMBL" id="KAF4978770.1"/>
    </source>
</evidence>
<comment type="catalytic activity">
    <reaction evidence="9 15">
        <text>L-seryl-[protein] + ATP = O-phospho-L-seryl-[protein] + ADP + H(+)</text>
        <dbReference type="Rhea" id="RHEA:17989"/>
        <dbReference type="Rhea" id="RHEA-COMP:9863"/>
        <dbReference type="Rhea" id="RHEA-COMP:11604"/>
        <dbReference type="ChEBI" id="CHEBI:15378"/>
        <dbReference type="ChEBI" id="CHEBI:29999"/>
        <dbReference type="ChEBI" id="CHEBI:30616"/>
        <dbReference type="ChEBI" id="CHEBI:83421"/>
        <dbReference type="ChEBI" id="CHEBI:456216"/>
        <dbReference type="EC" id="2.7.11.1"/>
    </reaction>
</comment>
<dbReference type="InterPro" id="IPR017441">
    <property type="entry name" value="Protein_kinase_ATP_BS"/>
</dbReference>
<dbReference type="GO" id="GO:0004674">
    <property type="term" value="F:protein serine/threonine kinase activity"/>
    <property type="evidence" value="ECO:0007669"/>
    <property type="project" value="UniProtKB-KW"/>
</dbReference>
<dbReference type="GO" id="GO:0045143">
    <property type="term" value="P:homologous chromosome segregation"/>
    <property type="evidence" value="ECO:0007669"/>
    <property type="project" value="UniProtKB-ARBA"/>
</dbReference>
<feature type="cross-link" description="Glycyl lysine isopeptide (Lys-Gly) (interchain with G-Cter in SUMO2)" evidence="12">
    <location>
        <position position="232"/>
    </location>
</feature>
<evidence type="ECO:0000256" key="1">
    <source>
        <dbReference type="ARBA" id="ARBA00012513"/>
    </source>
</evidence>
<dbReference type="FunFam" id="1.10.510.10:FF:000235">
    <property type="entry name" value="Serine/threonine-protein kinase ark1"/>
    <property type="match status" value="1"/>
</dbReference>
<evidence type="ECO:0000256" key="3">
    <source>
        <dbReference type="ARBA" id="ARBA00022527"/>
    </source>
</evidence>
<evidence type="ECO:0000256" key="13">
    <source>
        <dbReference type="PROSITE-ProRule" id="PRU10141"/>
    </source>
</evidence>
<reference evidence="17" key="2">
    <citation type="submission" date="2020-05" db="EMBL/GenBank/DDBJ databases">
        <authorList>
            <person name="Kim H.-S."/>
            <person name="Proctor R.H."/>
            <person name="Brown D.W."/>
        </authorList>
    </citation>
    <scope>NUCLEOTIDE SEQUENCE</scope>
    <source>
        <strain evidence="17">NRRL 22465</strain>
    </source>
</reference>
<evidence type="ECO:0000256" key="12">
    <source>
        <dbReference type="PIRSR" id="PIRSR630616-3"/>
    </source>
</evidence>
<feature type="binding site" evidence="11 13">
    <location>
        <position position="136"/>
    </location>
    <ligand>
        <name>ATP</name>
        <dbReference type="ChEBI" id="CHEBI:30616"/>
    </ligand>
</feature>
<dbReference type="GO" id="GO:0044779">
    <property type="term" value="P:meiotic spindle checkpoint signaling"/>
    <property type="evidence" value="ECO:0007669"/>
    <property type="project" value="UniProtKB-ARBA"/>
</dbReference>
<dbReference type="EC" id="2.7.11.1" evidence="1 15"/>
<comment type="catalytic activity">
    <reaction evidence="8 15">
        <text>L-threonyl-[protein] + ATP = O-phospho-L-threonyl-[protein] + ADP + H(+)</text>
        <dbReference type="Rhea" id="RHEA:46608"/>
        <dbReference type="Rhea" id="RHEA-COMP:11060"/>
        <dbReference type="Rhea" id="RHEA-COMP:11605"/>
        <dbReference type="ChEBI" id="CHEBI:15378"/>
        <dbReference type="ChEBI" id="CHEBI:30013"/>
        <dbReference type="ChEBI" id="CHEBI:30616"/>
        <dbReference type="ChEBI" id="CHEBI:61977"/>
        <dbReference type="ChEBI" id="CHEBI:456216"/>
        <dbReference type="EC" id="2.7.11.1"/>
    </reaction>
</comment>
<dbReference type="CDD" id="cd14007">
    <property type="entry name" value="STKc_Aurora"/>
    <property type="match status" value="1"/>
</dbReference>
<dbReference type="EMBL" id="JABEYC010000343">
    <property type="protein sequence ID" value="KAF4978770.1"/>
    <property type="molecule type" value="Genomic_DNA"/>
</dbReference>
<dbReference type="AlphaFoldDB" id="A0A8H4UKV0"/>
<dbReference type="InterPro" id="IPR000719">
    <property type="entry name" value="Prot_kinase_dom"/>
</dbReference>
<dbReference type="GO" id="GO:0000819">
    <property type="term" value="P:sister chromatid segregation"/>
    <property type="evidence" value="ECO:0007669"/>
    <property type="project" value="UniProtKB-ARBA"/>
</dbReference>
<dbReference type="PROSITE" id="PS00107">
    <property type="entry name" value="PROTEIN_KINASE_ATP"/>
    <property type="match status" value="1"/>
</dbReference>
<feature type="domain" description="Protein kinase" evidence="16">
    <location>
        <begin position="107"/>
        <end position="360"/>
    </location>
</feature>
<evidence type="ECO:0000256" key="15">
    <source>
        <dbReference type="RuleBase" id="RU367134"/>
    </source>
</evidence>
<keyword evidence="7 11" id="KW-0067">ATP-binding</keyword>
<evidence type="ECO:0000256" key="5">
    <source>
        <dbReference type="ARBA" id="ARBA00022741"/>
    </source>
</evidence>
<keyword evidence="18" id="KW-1185">Reference proteome</keyword>
<evidence type="ECO:0000256" key="2">
    <source>
        <dbReference type="ARBA" id="ARBA00021157"/>
    </source>
</evidence>
<name>A0A8H4UKV0_9HYPO</name>
<dbReference type="OrthoDB" id="377346at2759"/>